<evidence type="ECO:0000313" key="1">
    <source>
        <dbReference type="EMBL" id="EFW19801.1"/>
    </source>
</evidence>
<dbReference type="VEuPathDB" id="FungiDB:CPSG_04185"/>
<accession>E9D1X7</accession>
<proteinExistence type="predicted"/>
<evidence type="ECO:0000313" key="2">
    <source>
        <dbReference type="Proteomes" id="UP000002497"/>
    </source>
</evidence>
<dbReference type="Proteomes" id="UP000002497">
    <property type="component" value="Unassembled WGS sequence"/>
</dbReference>
<reference evidence="2" key="2">
    <citation type="submission" date="2010-03" db="EMBL/GenBank/DDBJ databases">
        <title>The genome sequence of Coccidioides posadasii strain Silveira.</title>
        <authorList>
            <consortium name="The Broad Institute Genome Sequencing Center for Infectious Disease"/>
            <person name="Neafsey D."/>
            <person name="Orbach M."/>
            <person name="Henn M.R."/>
            <person name="Cole G.T."/>
            <person name="Galgiani J."/>
            <person name="Gardner M.J."/>
            <person name="Kirkland T.N."/>
            <person name="Taylor J.W."/>
            <person name="Young S.K."/>
            <person name="Zeng Q."/>
            <person name="Koehrsen M."/>
            <person name="Alvarado L."/>
            <person name="Berlin A."/>
            <person name="Borenstein D."/>
            <person name="Chapman S.B."/>
            <person name="Chen Z."/>
            <person name="Engels R."/>
            <person name="Freedman E."/>
            <person name="Gellesch M."/>
            <person name="Goldberg J."/>
            <person name="Griggs A."/>
            <person name="Gujja S."/>
            <person name="Heilman E."/>
            <person name="Heiman D."/>
            <person name="Howarth C."/>
            <person name="Jen D."/>
            <person name="Larson L."/>
            <person name="Mehta T."/>
            <person name="Neiman D."/>
            <person name="Park D."/>
            <person name="Pearson M."/>
            <person name="Richards J."/>
            <person name="Roberts A."/>
            <person name="Saif S."/>
            <person name="Shea T."/>
            <person name="Shenoy N."/>
            <person name="Sisk P."/>
            <person name="Stolte C."/>
            <person name="Sykes S."/>
            <person name="Walk T."/>
            <person name="White J."/>
            <person name="Yandava C."/>
            <person name="Haas B."/>
            <person name="Nusbaum C."/>
            <person name="Birren B."/>
        </authorList>
    </citation>
    <scope>NUCLEOTIDE SEQUENCE [LARGE SCALE GENOMIC DNA]</scope>
    <source>
        <strain evidence="2">RMSCC 757 / Silveira</strain>
    </source>
</reference>
<dbReference type="HOGENOM" id="CLU_1855098_0_0_1"/>
<keyword evidence="2" id="KW-1185">Reference proteome</keyword>
<protein>
    <submittedName>
        <fullName evidence="1">Uncharacterized protein</fullName>
    </submittedName>
</protein>
<name>E9D1X7_COCPS</name>
<reference evidence="2" key="1">
    <citation type="journal article" date="2010" name="Genome Res.">
        <title>Population genomic sequencing of Coccidioides fungi reveals recent hybridization and transposon control.</title>
        <authorList>
            <person name="Neafsey D.E."/>
            <person name="Barker B.M."/>
            <person name="Sharpton T.J."/>
            <person name="Stajich J.E."/>
            <person name="Park D.J."/>
            <person name="Whiston E."/>
            <person name="Hung C.-Y."/>
            <person name="McMahan C."/>
            <person name="White J."/>
            <person name="Sykes S."/>
            <person name="Heiman D."/>
            <person name="Young S."/>
            <person name="Zeng Q."/>
            <person name="Abouelleil A."/>
            <person name="Aftuck L."/>
            <person name="Bessette D."/>
            <person name="Brown A."/>
            <person name="FitzGerald M."/>
            <person name="Lui A."/>
            <person name="Macdonald J.P."/>
            <person name="Priest M."/>
            <person name="Orbach M.J."/>
            <person name="Galgiani J.N."/>
            <person name="Kirkland T.N."/>
            <person name="Cole G.T."/>
            <person name="Birren B.W."/>
            <person name="Henn M.R."/>
            <person name="Taylor J.W."/>
            <person name="Rounsley S.D."/>
        </authorList>
    </citation>
    <scope>NUCLEOTIDE SEQUENCE [LARGE SCALE GENOMIC DNA]</scope>
    <source>
        <strain evidence="2">RMSCC 757 / Silveira</strain>
    </source>
</reference>
<sequence length="138" mass="15475">MPCGTEQEPNKSSCESLNRFSALHLEIPPFVSLQDRAIYSSRSLLMWPVHHWRKVQTTRTFAPIPKVLSIDEELFSCLSRFGYHGVCEPECGATLQKDEDVALFPLVQLNIPVGNGTDLAMPGGTQYTLLRARLKLCI</sequence>
<dbReference type="AlphaFoldDB" id="E9D1X7"/>
<organism evidence="2">
    <name type="scientific">Coccidioides posadasii (strain RMSCC 757 / Silveira)</name>
    <name type="common">Valley fever fungus</name>
    <dbReference type="NCBI Taxonomy" id="443226"/>
    <lineage>
        <taxon>Eukaryota</taxon>
        <taxon>Fungi</taxon>
        <taxon>Dikarya</taxon>
        <taxon>Ascomycota</taxon>
        <taxon>Pezizomycotina</taxon>
        <taxon>Eurotiomycetes</taxon>
        <taxon>Eurotiomycetidae</taxon>
        <taxon>Onygenales</taxon>
        <taxon>Onygenaceae</taxon>
        <taxon>Coccidioides</taxon>
    </lineage>
</organism>
<dbReference type="EMBL" id="GL636490">
    <property type="protein sequence ID" value="EFW19801.1"/>
    <property type="molecule type" value="Genomic_DNA"/>
</dbReference>
<gene>
    <name evidence="1" type="ORF">CPSG_04185</name>
</gene>